<dbReference type="InterPro" id="IPR009297">
    <property type="entry name" value="DUF952"/>
</dbReference>
<dbReference type="SUPFAM" id="SSF56399">
    <property type="entry name" value="ADP-ribosylation"/>
    <property type="match status" value="1"/>
</dbReference>
<evidence type="ECO:0008006" key="3">
    <source>
        <dbReference type="Google" id="ProtNLM"/>
    </source>
</evidence>
<sequence length="166" mass="18739">MATTTSENVNDAETLPELDVIWKIVSPGELDVWQSSNAFTLESELDKSDGFFHCSNTLRIRKTADLYFKTISNHKMVKIETKTLTHGNTRSVIFTAEAPTKEEVDENKDSIFIHYLLVEGKACCAHVFANFEKYPLKTEDVISGVFDMPWVASEGKHEFPGLDMLC</sequence>
<dbReference type="KEGG" id="bpg:Bathy12g02190"/>
<dbReference type="RefSeq" id="XP_007509996.1">
    <property type="nucleotide sequence ID" value="XM_007509934.1"/>
</dbReference>
<proteinExistence type="predicted"/>
<reference evidence="1 2" key="1">
    <citation type="submission" date="2011-10" db="EMBL/GenBank/DDBJ databases">
        <authorList>
            <person name="Genoscope - CEA"/>
        </authorList>
    </citation>
    <scope>NUCLEOTIDE SEQUENCE [LARGE SCALE GENOMIC DNA]</scope>
    <source>
        <strain evidence="1 2">RCC 1105</strain>
    </source>
</reference>
<gene>
    <name evidence="1" type="ordered locus">Bathy12g02190</name>
</gene>
<name>K8EM22_9CHLO</name>
<dbReference type="Proteomes" id="UP000198341">
    <property type="component" value="Chromosome 12"/>
</dbReference>
<dbReference type="Gene3D" id="3.20.170.20">
    <property type="entry name" value="Protein of unknown function DUF952"/>
    <property type="match status" value="1"/>
</dbReference>
<dbReference type="EMBL" id="FO082267">
    <property type="protein sequence ID" value="CCO19111.1"/>
    <property type="molecule type" value="Genomic_DNA"/>
</dbReference>
<accession>K8EM22</accession>
<evidence type="ECO:0000313" key="1">
    <source>
        <dbReference type="EMBL" id="CCO19111.1"/>
    </source>
</evidence>
<dbReference type="AlphaFoldDB" id="K8EM22"/>
<dbReference type="Pfam" id="PF06108">
    <property type="entry name" value="DUF952"/>
    <property type="match status" value="1"/>
</dbReference>
<protein>
    <recommendedName>
        <fullName evidence="3">DUF952 domain-containing protein</fullName>
    </recommendedName>
</protein>
<dbReference type="GeneID" id="19012419"/>
<keyword evidence="2" id="KW-1185">Reference proteome</keyword>
<evidence type="ECO:0000313" key="2">
    <source>
        <dbReference type="Proteomes" id="UP000198341"/>
    </source>
</evidence>
<organism evidence="1 2">
    <name type="scientific">Bathycoccus prasinos</name>
    <dbReference type="NCBI Taxonomy" id="41875"/>
    <lineage>
        <taxon>Eukaryota</taxon>
        <taxon>Viridiplantae</taxon>
        <taxon>Chlorophyta</taxon>
        <taxon>Mamiellophyceae</taxon>
        <taxon>Mamiellales</taxon>
        <taxon>Bathycoccaceae</taxon>
        <taxon>Bathycoccus</taxon>
    </lineage>
</organism>